<evidence type="ECO:0000256" key="4">
    <source>
        <dbReference type="ARBA" id="ARBA00023163"/>
    </source>
</evidence>
<keyword evidence="7" id="KW-1185">Reference proteome</keyword>
<keyword evidence="4" id="KW-0804">Transcription</keyword>
<accession>A0ABV1SHH5</accession>
<reference evidence="6 7" key="1">
    <citation type="submission" date="2024-01" db="EMBL/GenBank/DDBJ databases">
        <authorList>
            <person name="Deng Y."/>
            <person name="Su J."/>
        </authorList>
    </citation>
    <scope>NUCLEOTIDE SEQUENCE [LARGE SCALE GENOMIC DNA]</scope>
    <source>
        <strain evidence="6 7">CPCC 100088</strain>
    </source>
</reference>
<dbReference type="EMBL" id="JAYWLC010000008">
    <property type="protein sequence ID" value="MER5172358.1"/>
    <property type="molecule type" value="Genomic_DNA"/>
</dbReference>
<dbReference type="PANTHER" id="PTHR30346">
    <property type="entry name" value="TRANSCRIPTIONAL DUAL REGULATOR HCAR-RELATED"/>
    <property type="match status" value="1"/>
</dbReference>
<dbReference type="SUPFAM" id="SSF46785">
    <property type="entry name" value="Winged helix' DNA-binding domain"/>
    <property type="match status" value="1"/>
</dbReference>
<dbReference type="Pfam" id="PF03466">
    <property type="entry name" value="LysR_substrate"/>
    <property type="match status" value="1"/>
</dbReference>
<evidence type="ECO:0000256" key="2">
    <source>
        <dbReference type="ARBA" id="ARBA00023015"/>
    </source>
</evidence>
<dbReference type="RefSeq" id="WP_350937148.1">
    <property type="nucleotide sequence ID" value="NZ_JAYWLC010000008.1"/>
</dbReference>
<keyword evidence="3" id="KW-0238">DNA-binding</keyword>
<evidence type="ECO:0000256" key="1">
    <source>
        <dbReference type="ARBA" id="ARBA00009437"/>
    </source>
</evidence>
<keyword evidence="2" id="KW-0805">Transcription regulation</keyword>
<dbReference type="PROSITE" id="PS50931">
    <property type="entry name" value="HTH_LYSR"/>
    <property type="match status" value="1"/>
</dbReference>
<dbReference type="InterPro" id="IPR036390">
    <property type="entry name" value="WH_DNA-bd_sf"/>
</dbReference>
<evidence type="ECO:0000256" key="3">
    <source>
        <dbReference type="ARBA" id="ARBA00023125"/>
    </source>
</evidence>
<dbReference type="PRINTS" id="PR00039">
    <property type="entry name" value="HTHLYSR"/>
</dbReference>
<dbReference type="CDD" id="cd08414">
    <property type="entry name" value="PBP2_LTTR_aromatics_like"/>
    <property type="match status" value="1"/>
</dbReference>
<dbReference type="Proteomes" id="UP001438953">
    <property type="component" value="Unassembled WGS sequence"/>
</dbReference>
<dbReference type="Gene3D" id="1.10.10.10">
    <property type="entry name" value="Winged helix-like DNA-binding domain superfamily/Winged helix DNA-binding domain"/>
    <property type="match status" value="1"/>
</dbReference>
<gene>
    <name evidence="6" type="ORF">VSX56_11295</name>
</gene>
<dbReference type="Gene3D" id="3.40.190.10">
    <property type="entry name" value="Periplasmic binding protein-like II"/>
    <property type="match status" value="2"/>
</dbReference>
<evidence type="ECO:0000259" key="5">
    <source>
        <dbReference type="PROSITE" id="PS50931"/>
    </source>
</evidence>
<reference evidence="6 7" key="2">
    <citation type="submission" date="2024-06" db="EMBL/GenBank/DDBJ databases">
        <title>Thioclava kandeliae sp. nov. from a rhizosphere soil sample of Kandelia candel in a mangrove.</title>
        <authorList>
            <person name="Mu T."/>
        </authorList>
    </citation>
    <scope>NUCLEOTIDE SEQUENCE [LARGE SCALE GENOMIC DNA]</scope>
    <source>
        <strain evidence="6 7">CPCC 100088</strain>
    </source>
</reference>
<sequence>MASEKFEFFQLRCFVAVAEELNFRRAAERLNMTQPPLSRQIRLLEHAMGVTLFDRSKRQVMLTPAGANLLVSATEILQRAEFALLSARQAERGELGAVSMGFVPSAGVGFVPDIAAALTREMPDVRFRPAEMMSYEIVEALISGQLDLGLTRSPGRRGELNAQLAVSEPFVLALPAGHRLLARDEITLFDLDSTDFIAYSSERGGALRKIQDALFANEGISPRIRFELSQTHSILHFVNRGLGIALVPRSSMQLSLDGLRYRPIAIGDRFRSKIYLCSGPKTPSVLLARVVEVMMRALTHPNGYLRSDPPE</sequence>
<protein>
    <submittedName>
        <fullName evidence="6">LysR substrate-binding domain-containing protein</fullName>
    </submittedName>
</protein>
<comment type="similarity">
    <text evidence="1">Belongs to the LysR transcriptional regulatory family.</text>
</comment>
<dbReference type="SUPFAM" id="SSF53850">
    <property type="entry name" value="Periplasmic binding protein-like II"/>
    <property type="match status" value="1"/>
</dbReference>
<proteinExistence type="inferred from homology"/>
<comment type="caution">
    <text evidence="6">The sequence shown here is derived from an EMBL/GenBank/DDBJ whole genome shotgun (WGS) entry which is preliminary data.</text>
</comment>
<organism evidence="6 7">
    <name type="scientific">Thioclava kandeliae</name>
    <dbReference type="NCBI Taxonomy" id="3070818"/>
    <lineage>
        <taxon>Bacteria</taxon>
        <taxon>Pseudomonadati</taxon>
        <taxon>Pseudomonadota</taxon>
        <taxon>Alphaproteobacteria</taxon>
        <taxon>Rhodobacterales</taxon>
        <taxon>Paracoccaceae</taxon>
        <taxon>Thioclava</taxon>
    </lineage>
</organism>
<evidence type="ECO:0000313" key="7">
    <source>
        <dbReference type="Proteomes" id="UP001438953"/>
    </source>
</evidence>
<dbReference type="InterPro" id="IPR036388">
    <property type="entry name" value="WH-like_DNA-bd_sf"/>
</dbReference>
<feature type="domain" description="HTH lysR-type" evidence="5">
    <location>
        <begin position="6"/>
        <end position="63"/>
    </location>
</feature>
<dbReference type="PANTHER" id="PTHR30346:SF0">
    <property type="entry name" value="HCA OPERON TRANSCRIPTIONAL ACTIVATOR HCAR"/>
    <property type="match status" value="1"/>
</dbReference>
<dbReference type="Pfam" id="PF00126">
    <property type="entry name" value="HTH_1"/>
    <property type="match status" value="1"/>
</dbReference>
<evidence type="ECO:0000313" key="6">
    <source>
        <dbReference type="EMBL" id="MER5172358.1"/>
    </source>
</evidence>
<dbReference type="InterPro" id="IPR005119">
    <property type="entry name" value="LysR_subst-bd"/>
</dbReference>
<dbReference type="InterPro" id="IPR000847">
    <property type="entry name" value="LysR_HTH_N"/>
</dbReference>
<name>A0ABV1SHH5_9RHOB</name>